<evidence type="ECO:0000256" key="1">
    <source>
        <dbReference type="SAM" id="Phobius"/>
    </source>
</evidence>
<keyword evidence="1" id="KW-0472">Membrane</keyword>
<sequence>MLKRFSLFFYTFDKAFYQLIGGYNMRKILTNIAILNYLIIPVAVSINVVGYQLSQILRLPILLDSIGTILAGALCGPIIGILTGALTTCINGIINPIVFAYIGTSMIIGLAAGLLSKQHLLSTIPRVIVSALLLSILTTLCSGIVTFYLFGGATGGTGSLLTASLLALGQKLLTSVLSAQLIQELIDKSLSLLMVYTVLKSLPDRFLIKFENGGGYLNEN</sequence>
<evidence type="ECO:0000313" key="3">
    <source>
        <dbReference type="Proteomes" id="UP000183039"/>
    </source>
</evidence>
<proteinExistence type="predicted"/>
<keyword evidence="1" id="KW-0812">Transmembrane</keyword>
<keyword evidence="2" id="KW-0418">Kinase</keyword>
<accession>A0AA91JN69</accession>
<feature type="transmembrane region" description="Helical" evidence="1">
    <location>
        <begin position="127"/>
        <end position="150"/>
    </location>
</feature>
<organism evidence="2 3">
    <name type="scientific">Enterococcus silesiacus</name>
    <dbReference type="NCBI Taxonomy" id="332949"/>
    <lineage>
        <taxon>Bacteria</taxon>
        <taxon>Bacillati</taxon>
        <taxon>Bacillota</taxon>
        <taxon>Bacilli</taxon>
        <taxon>Lactobacillales</taxon>
        <taxon>Enterococcaceae</taxon>
        <taxon>Enterococcus</taxon>
    </lineage>
</organism>
<evidence type="ECO:0000313" key="2">
    <source>
        <dbReference type="EMBL" id="OJG88972.1"/>
    </source>
</evidence>
<feature type="transmembrane region" description="Helical" evidence="1">
    <location>
        <begin position="28"/>
        <end position="49"/>
    </location>
</feature>
<dbReference type="GO" id="GO:0016301">
    <property type="term" value="F:kinase activity"/>
    <property type="evidence" value="ECO:0007669"/>
    <property type="project" value="UniProtKB-KW"/>
</dbReference>
<comment type="caution">
    <text evidence="2">The sequence shown here is derived from an EMBL/GenBank/DDBJ whole genome shotgun (WGS) entry which is preliminary data.</text>
</comment>
<reference evidence="2 3" key="1">
    <citation type="submission" date="2014-12" db="EMBL/GenBank/DDBJ databases">
        <title>Draft genome sequences of 29 type strains of Enterococci.</title>
        <authorList>
            <person name="Zhong Z."/>
            <person name="Sun Z."/>
            <person name="Liu W."/>
            <person name="Zhang W."/>
            <person name="Zhang H."/>
        </authorList>
    </citation>
    <scope>NUCLEOTIDE SEQUENCE [LARGE SCALE GENOMIC DNA]</scope>
    <source>
        <strain evidence="2 3">DSM 22801</strain>
    </source>
</reference>
<protein>
    <submittedName>
        <fullName evidence="2">Histidine kinase</fullName>
    </submittedName>
</protein>
<dbReference type="Gene3D" id="1.10.1760.20">
    <property type="match status" value="1"/>
</dbReference>
<keyword evidence="2" id="KW-0808">Transferase</keyword>
<dbReference type="Proteomes" id="UP000183039">
    <property type="component" value="Unassembled WGS sequence"/>
</dbReference>
<dbReference type="EMBL" id="JXLC01000024">
    <property type="protein sequence ID" value="OJG88972.1"/>
    <property type="molecule type" value="Genomic_DNA"/>
</dbReference>
<feature type="transmembrane region" description="Helical" evidence="1">
    <location>
        <begin position="93"/>
        <end position="115"/>
    </location>
</feature>
<gene>
    <name evidence="2" type="ORF">RV15_GL001708</name>
</gene>
<dbReference type="AlphaFoldDB" id="A0AA91JN69"/>
<feature type="transmembrane region" description="Helical" evidence="1">
    <location>
        <begin position="61"/>
        <end position="87"/>
    </location>
</feature>
<name>A0AA91JN69_9ENTE</name>
<dbReference type="GO" id="GO:0022857">
    <property type="term" value="F:transmembrane transporter activity"/>
    <property type="evidence" value="ECO:0007669"/>
    <property type="project" value="InterPro"/>
</dbReference>
<keyword evidence="1" id="KW-1133">Transmembrane helix</keyword>